<sequence>MSELWYQQPAAGWNEALPVGNGRLGAMVYGRTDTELLQLNEDSVWYGGPQNRLPGDALANLPRLRQLIREGAHRQAEQLVRRAFFASPNSQRHYEPLGTLFLEFGHHFDEVTDYRRSLDLNEGITHVRYEYSGVRFHRQVLASYPDDVLVIRVQASQRTEFLVRLSRLSELEYETNEFLDDIVVDGQSIKIHVTPGGKNSNRASCIVGIRCGSDDEEPGRVDRVGNSLIINARDALIVVAAQSTYRCRDTDLDRTTIADLESALGHSAEEIWTRHIKDYQSLYGRVQLQLRPDASDIPTDQRILNARDPGLVALYLHYSRYLLISCSRPGKRGNSDRVLPATLQGIWNPSFHPPWGCRYTININLQMNYWPANVGNLSVCEEPLFALLERLAITGRETARKMYGCRGWTVHHNTDLWADTAPVDRWMPATLWPLGGAWLCTHVWEQFLFNRDKAFLNRMFPVLRGCVEFLLDFLVDDASGQYKVTNPSLSPENTFCDEKGKEGVLCEGSTIDIQLVRAVLEAFVDSLEVLGLSEDELLLSVHDTLRRLPPMRIGAEGHLQEWMIDYRENEPGHRHVSHLWALYPGKHINLETTPELAKASAVTLQRRQAAGGGHTGWSRAWLINLHARLRDPDQCAEHVEQLLARSTLPNLLDTHPPFQIDGNFGGAAGILEMLVQSHEDGIIRLLPACPVGWRSGRLRGVRARGGFELEFAWEDGMIRGPVIVKSDLGLRAVVHYPNNGPCKVVEGVGVMVLHEDN</sequence>
<dbReference type="GO" id="GO:0004560">
    <property type="term" value="F:alpha-L-fucosidase activity"/>
    <property type="evidence" value="ECO:0007669"/>
    <property type="project" value="InterPro"/>
</dbReference>
<dbReference type="Proteomes" id="UP000256690">
    <property type="component" value="Unassembled WGS sequence"/>
</dbReference>
<accession>A0A3D8SKH5</accession>
<organism evidence="4 5">
    <name type="scientific">Aspergillus mulundensis</name>
    <dbReference type="NCBI Taxonomy" id="1810919"/>
    <lineage>
        <taxon>Eukaryota</taxon>
        <taxon>Fungi</taxon>
        <taxon>Dikarya</taxon>
        <taxon>Ascomycota</taxon>
        <taxon>Pezizomycotina</taxon>
        <taxon>Eurotiomycetes</taxon>
        <taxon>Eurotiomycetidae</taxon>
        <taxon>Eurotiales</taxon>
        <taxon>Aspergillaceae</taxon>
        <taxon>Aspergillus</taxon>
        <taxon>Aspergillus subgen. Nidulantes</taxon>
    </lineage>
</organism>
<dbReference type="Pfam" id="PF21307">
    <property type="entry name" value="Glyco_hydro_95_C"/>
    <property type="match status" value="1"/>
</dbReference>
<feature type="domain" description="Alpha fucosidase A-like C-terminal" evidence="2">
    <location>
        <begin position="676"/>
        <end position="741"/>
    </location>
</feature>
<dbReference type="RefSeq" id="XP_026606351.1">
    <property type="nucleotide sequence ID" value="XM_026745485.1"/>
</dbReference>
<reference evidence="4 5" key="1">
    <citation type="journal article" date="2018" name="IMA Fungus">
        <title>IMA Genome-F 9: Draft genome sequence of Annulohypoxylon stygium, Aspergillus mulundensis, Berkeleyomyces basicola (syn. Thielaviopsis basicola), Ceratocystis smalleyi, two Cercospora beticola strains, Coleophoma cylindrospora, Fusarium fracticaudum, Phialophora cf. hyalina, and Morchella septimelata.</title>
        <authorList>
            <person name="Wingfield B.D."/>
            <person name="Bills G.F."/>
            <person name="Dong Y."/>
            <person name="Huang W."/>
            <person name="Nel W.J."/>
            <person name="Swalarsk-Parry B.S."/>
            <person name="Vaghefi N."/>
            <person name="Wilken P.M."/>
            <person name="An Z."/>
            <person name="de Beer Z.W."/>
            <person name="De Vos L."/>
            <person name="Chen L."/>
            <person name="Duong T.A."/>
            <person name="Gao Y."/>
            <person name="Hammerbacher A."/>
            <person name="Kikkert J.R."/>
            <person name="Li Y."/>
            <person name="Li H."/>
            <person name="Li K."/>
            <person name="Li Q."/>
            <person name="Liu X."/>
            <person name="Ma X."/>
            <person name="Naidoo K."/>
            <person name="Pethybridge S.J."/>
            <person name="Sun J."/>
            <person name="Steenkamp E.T."/>
            <person name="van der Nest M.A."/>
            <person name="van Wyk S."/>
            <person name="Wingfield M.J."/>
            <person name="Xiong C."/>
            <person name="Yue Q."/>
            <person name="Zhang X."/>
        </authorList>
    </citation>
    <scope>NUCLEOTIDE SEQUENCE [LARGE SCALE GENOMIC DNA]</scope>
    <source>
        <strain evidence="4 5">DSM 5745</strain>
    </source>
</reference>
<protein>
    <submittedName>
        <fullName evidence="4">Uncharacterized protein</fullName>
    </submittedName>
</protein>
<dbReference type="GO" id="GO:0005975">
    <property type="term" value="P:carbohydrate metabolic process"/>
    <property type="evidence" value="ECO:0007669"/>
    <property type="project" value="InterPro"/>
</dbReference>
<proteinExistence type="predicted"/>
<evidence type="ECO:0000259" key="1">
    <source>
        <dbReference type="Pfam" id="PF14498"/>
    </source>
</evidence>
<dbReference type="Pfam" id="PF14498">
    <property type="entry name" value="Glyco_hyd_65N_2"/>
    <property type="match status" value="1"/>
</dbReference>
<gene>
    <name evidence="4" type="ORF">DSM5745_03469</name>
</gene>
<comment type="caution">
    <text evidence="4">The sequence shown here is derived from an EMBL/GenBank/DDBJ whole genome shotgun (WGS) entry which is preliminary data.</text>
</comment>
<dbReference type="AlphaFoldDB" id="A0A3D8SKH5"/>
<dbReference type="PANTHER" id="PTHR31084:SF18">
    <property type="entry name" value="GLYCOSYL HYDROLASE FAMILY 95 N-TERMINAL DOMAIN-CONTAINING PROTEIN"/>
    <property type="match status" value="1"/>
</dbReference>
<dbReference type="InterPro" id="IPR008928">
    <property type="entry name" value="6-hairpin_glycosidase_sf"/>
</dbReference>
<evidence type="ECO:0000313" key="5">
    <source>
        <dbReference type="Proteomes" id="UP000256690"/>
    </source>
</evidence>
<evidence type="ECO:0000313" key="4">
    <source>
        <dbReference type="EMBL" id="RDW86827.1"/>
    </source>
</evidence>
<dbReference type="GeneID" id="38113839"/>
<dbReference type="InterPro" id="IPR049053">
    <property type="entry name" value="AFCA-like_C"/>
</dbReference>
<dbReference type="PANTHER" id="PTHR31084">
    <property type="entry name" value="ALPHA-L-FUCOSIDASE 2"/>
    <property type="match status" value="1"/>
</dbReference>
<dbReference type="InterPro" id="IPR054363">
    <property type="entry name" value="GH95_cat"/>
</dbReference>
<name>A0A3D8SKH5_9EURO</name>
<keyword evidence="5" id="KW-1185">Reference proteome</keyword>
<dbReference type="Gene3D" id="1.50.10.10">
    <property type="match status" value="1"/>
</dbReference>
<dbReference type="InterPro" id="IPR016518">
    <property type="entry name" value="Alpha-L-fucosidase"/>
</dbReference>
<evidence type="ECO:0000259" key="3">
    <source>
        <dbReference type="Pfam" id="PF22124"/>
    </source>
</evidence>
<feature type="domain" description="Glycosyl hydrolase family 95 catalytic" evidence="3">
    <location>
        <begin position="268"/>
        <end position="674"/>
    </location>
</feature>
<dbReference type="PIRSF" id="PIRSF007663">
    <property type="entry name" value="UCP007663"/>
    <property type="match status" value="1"/>
</dbReference>
<dbReference type="Pfam" id="PF22124">
    <property type="entry name" value="Glyco_hydro_95_cat"/>
    <property type="match status" value="1"/>
</dbReference>
<dbReference type="OrthoDB" id="2848340at2759"/>
<dbReference type="EMBL" id="PVWQ01000003">
    <property type="protein sequence ID" value="RDW86827.1"/>
    <property type="molecule type" value="Genomic_DNA"/>
</dbReference>
<dbReference type="InterPro" id="IPR012341">
    <property type="entry name" value="6hp_glycosidase-like_sf"/>
</dbReference>
<dbReference type="SUPFAM" id="SSF48208">
    <property type="entry name" value="Six-hairpin glycosidases"/>
    <property type="match status" value="1"/>
</dbReference>
<dbReference type="InterPro" id="IPR027414">
    <property type="entry name" value="GH95_N_dom"/>
</dbReference>
<dbReference type="FunFam" id="1.50.10.10:FF:000028">
    <property type="entry name" value="Alpha-L-fucosidase 2"/>
    <property type="match status" value="1"/>
</dbReference>
<feature type="domain" description="Glycosyl hydrolase family 95 N-terminal" evidence="1">
    <location>
        <begin position="4"/>
        <end position="247"/>
    </location>
</feature>
<evidence type="ECO:0000259" key="2">
    <source>
        <dbReference type="Pfam" id="PF21307"/>
    </source>
</evidence>